<protein>
    <submittedName>
        <fullName evidence="2">Acyl-CoA thioesterase-1</fullName>
    </submittedName>
</protein>
<dbReference type="InterPro" id="IPR008265">
    <property type="entry name" value="Lipase_GDSL_AS"/>
</dbReference>
<organism evidence="2 3">
    <name type="scientific">Sphingopyxis flava</name>
    <dbReference type="NCBI Taxonomy" id="1507287"/>
    <lineage>
        <taxon>Bacteria</taxon>
        <taxon>Pseudomonadati</taxon>
        <taxon>Pseudomonadota</taxon>
        <taxon>Alphaproteobacteria</taxon>
        <taxon>Sphingomonadales</taxon>
        <taxon>Sphingomonadaceae</taxon>
        <taxon>Sphingopyxis</taxon>
    </lineage>
</organism>
<dbReference type="AlphaFoldDB" id="A0A1T5A2M5"/>
<reference evidence="3" key="1">
    <citation type="submission" date="2017-02" db="EMBL/GenBank/DDBJ databases">
        <authorList>
            <person name="Varghese N."/>
            <person name="Submissions S."/>
        </authorList>
    </citation>
    <scope>NUCLEOTIDE SEQUENCE [LARGE SCALE GENOMIC DNA]</scope>
    <source>
        <strain evidence="3">R11H</strain>
    </source>
</reference>
<name>A0A1T5A2M5_9SPHN</name>
<feature type="domain" description="SGNH hydrolase-type esterase" evidence="1">
    <location>
        <begin position="58"/>
        <end position="220"/>
    </location>
</feature>
<dbReference type="GO" id="GO:0004622">
    <property type="term" value="F:phosphatidylcholine lysophospholipase activity"/>
    <property type="evidence" value="ECO:0007669"/>
    <property type="project" value="TreeGrafter"/>
</dbReference>
<dbReference type="EMBL" id="FUYP01000002">
    <property type="protein sequence ID" value="SKB29264.1"/>
    <property type="molecule type" value="Genomic_DNA"/>
</dbReference>
<accession>A0A1T5A2M5</accession>
<keyword evidence="3" id="KW-1185">Reference proteome</keyword>
<evidence type="ECO:0000259" key="1">
    <source>
        <dbReference type="Pfam" id="PF13472"/>
    </source>
</evidence>
<dbReference type="SUPFAM" id="SSF52266">
    <property type="entry name" value="SGNH hydrolase"/>
    <property type="match status" value="1"/>
</dbReference>
<dbReference type="InterPro" id="IPR051532">
    <property type="entry name" value="Ester_Hydrolysis_Enzymes"/>
</dbReference>
<dbReference type="InterPro" id="IPR036514">
    <property type="entry name" value="SGNH_hydro_sf"/>
</dbReference>
<proteinExistence type="predicted"/>
<evidence type="ECO:0000313" key="2">
    <source>
        <dbReference type="EMBL" id="SKB29264.1"/>
    </source>
</evidence>
<dbReference type="Proteomes" id="UP000190044">
    <property type="component" value="Unassembled WGS sequence"/>
</dbReference>
<dbReference type="CDD" id="cd01822">
    <property type="entry name" value="Lysophospholipase_L1_like"/>
    <property type="match status" value="1"/>
</dbReference>
<evidence type="ECO:0000313" key="3">
    <source>
        <dbReference type="Proteomes" id="UP000190044"/>
    </source>
</evidence>
<dbReference type="PANTHER" id="PTHR30383">
    <property type="entry name" value="THIOESTERASE 1/PROTEASE 1/LYSOPHOSPHOLIPASE L1"/>
    <property type="match status" value="1"/>
</dbReference>
<dbReference type="RefSeq" id="WP_079637067.1">
    <property type="nucleotide sequence ID" value="NZ_FUYP01000002.1"/>
</dbReference>
<dbReference type="InterPro" id="IPR013830">
    <property type="entry name" value="SGNH_hydro"/>
</dbReference>
<gene>
    <name evidence="2" type="ORF">SAMN06295937_1002153</name>
</gene>
<sequence length="238" mass="24722">MKAAGWRSVGIYGCAIALCQPLAACGSADAPPAPPAPREEAKADAAAALRRDVPLVIAFGDSLYAGYRLGPRDGLAPQLQAQLLADGIRVRVQNAGVSGDTTAAGRQRLSFVLDNAKSKPALVVLGLGGNDMLRGIGPDETRANLDAMLAELDRRGIPVLLTGMVAAPNLGADYAKAFNPIFHELATKYGASLYPFILDNVVTDPSLMLDDHIHPNAKGVEVIAQGLAPLVGAALPEQ</sequence>
<dbReference type="PANTHER" id="PTHR30383:SF24">
    <property type="entry name" value="THIOESTERASE 1_PROTEASE 1_LYSOPHOSPHOLIPASE L1"/>
    <property type="match status" value="1"/>
</dbReference>
<dbReference type="OrthoDB" id="9786188at2"/>
<dbReference type="PROSITE" id="PS01098">
    <property type="entry name" value="LIPASE_GDSL_SER"/>
    <property type="match status" value="1"/>
</dbReference>
<dbReference type="Gene3D" id="3.40.50.1110">
    <property type="entry name" value="SGNH hydrolase"/>
    <property type="match status" value="1"/>
</dbReference>
<dbReference type="Pfam" id="PF13472">
    <property type="entry name" value="Lipase_GDSL_2"/>
    <property type="match status" value="1"/>
</dbReference>
<dbReference type="GO" id="GO:0006629">
    <property type="term" value="P:lipid metabolic process"/>
    <property type="evidence" value="ECO:0007669"/>
    <property type="project" value="InterPro"/>
</dbReference>